<proteinExistence type="predicted"/>
<evidence type="ECO:0000256" key="2">
    <source>
        <dbReference type="SAM" id="SignalP"/>
    </source>
</evidence>
<evidence type="ECO:0008006" key="7">
    <source>
        <dbReference type="Google" id="ProtNLM"/>
    </source>
</evidence>
<dbReference type="SUPFAM" id="SSF52096">
    <property type="entry name" value="ClpP/crotonase"/>
    <property type="match status" value="1"/>
</dbReference>
<dbReference type="InterPro" id="IPR052766">
    <property type="entry name" value="S41A_metabolite_peptidase"/>
</dbReference>
<evidence type="ECO:0000259" key="4">
    <source>
        <dbReference type="Pfam" id="PF23658"/>
    </source>
</evidence>
<dbReference type="PANTHER" id="PTHR37049">
    <property type="entry name" value="PEPTIDASE S41 FAMILY PROTEIN"/>
    <property type="match status" value="1"/>
</dbReference>
<dbReference type="InterPro" id="IPR029045">
    <property type="entry name" value="ClpP/crotonase-like_dom_sf"/>
</dbReference>
<dbReference type="EMBL" id="JAKLMC020000050">
    <property type="protein sequence ID" value="KAK5948275.1"/>
    <property type="molecule type" value="Genomic_DNA"/>
</dbReference>
<dbReference type="Gene3D" id="3.90.226.10">
    <property type="entry name" value="2-enoyl-CoA Hydratase, Chain A, domain 1"/>
    <property type="match status" value="1"/>
</dbReference>
<dbReference type="GO" id="GO:0008236">
    <property type="term" value="F:serine-type peptidase activity"/>
    <property type="evidence" value="ECO:0007669"/>
    <property type="project" value="InterPro"/>
</dbReference>
<reference evidence="5 6" key="1">
    <citation type="submission" date="2022-12" db="EMBL/GenBank/DDBJ databases">
        <title>Genomic features and morphological characterization of a novel Knufia sp. strain isolated from spacecraft assembly facility.</title>
        <authorList>
            <person name="Teixeira M."/>
            <person name="Chander A.M."/>
            <person name="Stajich J.E."/>
            <person name="Venkateswaran K."/>
        </authorList>
    </citation>
    <scope>NUCLEOTIDE SEQUENCE [LARGE SCALE GENOMIC DNA]</scope>
    <source>
        <strain evidence="5 6">FJI-L2-BK-P2</strain>
    </source>
</reference>
<comment type="caution">
    <text evidence="5">The sequence shown here is derived from an EMBL/GenBank/DDBJ whole genome shotgun (WGS) entry which is preliminary data.</text>
</comment>
<evidence type="ECO:0000256" key="1">
    <source>
        <dbReference type="SAM" id="MobiDB-lite"/>
    </source>
</evidence>
<dbReference type="PANTHER" id="PTHR37049:SF4">
    <property type="entry name" value="RHODANESE DOMAIN-CONTAINING PROTEIN"/>
    <property type="match status" value="1"/>
</dbReference>
<evidence type="ECO:0000313" key="5">
    <source>
        <dbReference type="EMBL" id="KAK5948275.1"/>
    </source>
</evidence>
<dbReference type="GO" id="GO:0006508">
    <property type="term" value="P:proteolysis"/>
    <property type="evidence" value="ECO:0007669"/>
    <property type="project" value="InterPro"/>
</dbReference>
<keyword evidence="6" id="KW-1185">Reference proteome</keyword>
<dbReference type="InterPro" id="IPR005151">
    <property type="entry name" value="Tail-specific_protease"/>
</dbReference>
<protein>
    <recommendedName>
        <fullName evidence="7">Tail specific protease domain-containing protein</fullName>
    </recommendedName>
</protein>
<dbReference type="AlphaFoldDB" id="A0AAN8I3D0"/>
<feature type="chain" id="PRO_5042859563" description="Tail specific protease domain-containing protein" evidence="2">
    <location>
        <begin position="20"/>
        <end position="794"/>
    </location>
</feature>
<dbReference type="Pfam" id="PF03572">
    <property type="entry name" value="Peptidase_S41"/>
    <property type="match status" value="1"/>
</dbReference>
<feature type="region of interest" description="Disordered" evidence="1">
    <location>
        <begin position="695"/>
        <end position="718"/>
    </location>
</feature>
<sequence>MHRLHVWLLATITLFSGLATSSDCAAAAASYNANSDPDALTTVIPANVTYDCISSIPVQKDYSQRILESLRAWIELESQLECLRKPSKGYLWDSINVLAELDRITNNLTEYTSQYAFEVDLITLGLHFHDFHTMIKGGINTIVQWDRGRQWDRGIPLVSVSSDGFEDPRVYLFSDVAEIDTNHNLALVPSSGISPVQTINGLPVQQFLQTQQLVAYSHDPDTMYNQLFLSIPQSLNPMPQVTTFTGSSAFYPGSETRLGFENGSDYTKATTASISCAMGNITTGQEFWDTCIYSGDEASATAATDPPATAPDVPAMTRLFAHPDPVAIDPLGLFSGYFLHDSDYSDVAVMVIRSFAGFALDTYMESFQHTLQTFLEQATSSGKTKLVIDVQGNGGGLVNAGVELVAQLFPNSPLDQKGTYRASTGYEIILERQGAVLDLVNQQSNGTIESLLNEVTHPLSWQVFMSPNTSGFSSFKDWYGPQHLSPGDGSYTNFFQTDYTNTDPSDLNDQEIQITGYGERILPLDTPPPFDPKNMVLVSDGFCGSTCAIVHEYLTNVHQIPAIAVGGRPGSGPMQTVGNTKGSQAFNTDWLPILAAEWNNDTLVATDRAKAKGTVFENWSSFAIDQGTLLGLNAKNNYRIGDGSNTPLQMVYTAADCKMWYTPKMLVDPVHVWSRAADIAFAEKPFTSEYCVKGSTGHGSSVTRGLKKGSLGDQTPPANAKPQYLGWLKDGVEIVQGFSLVSAGVEGESGGNGSGSSIVLSDAEMKQGLSDLKSMCGGYDGDRWLFKMICGVLG</sequence>
<feature type="signal peptide" evidence="2">
    <location>
        <begin position="1"/>
        <end position="19"/>
    </location>
</feature>
<dbReference type="InterPro" id="IPR056186">
    <property type="entry name" value="PDZ_CPAF-rel"/>
</dbReference>
<dbReference type="Proteomes" id="UP001316803">
    <property type="component" value="Unassembled WGS sequence"/>
</dbReference>
<feature type="domain" description="Tail specific protease" evidence="3">
    <location>
        <begin position="348"/>
        <end position="425"/>
    </location>
</feature>
<keyword evidence="2" id="KW-0732">Signal</keyword>
<gene>
    <name evidence="5" type="ORF">OHC33_010709</name>
</gene>
<feature type="domain" description="CPAF-like PDZ" evidence="4">
    <location>
        <begin position="150"/>
        <end position="275"/>
    </location>
</feature>
<name>A0AAN8I3D0_9EURO</name>
<dbReference type="Pfam" id="PF23658">
    <property type="entry name" value="PDZ_CPAF_rel"/>
    <property type="match status" value="1"/>
</dbReference>
<evidence type="ECO:0000259" key="3">
    <source>
        <dbReference type="Pfam" id="PF03572"/>
    </source>
</evidence>
<organism evidence="5 6">
    <name type="scientific">Knufia fluminis</name>
    <dbReference type="NCBI Taxonomy" id="191047"/>
    <lineage>
        <taxon>Eukaryota</taxon>
        <taxon>Fungi</taxon>
        <taxon>Dikarya</taxon>
        <taxon>Ascomycota</taxon>
        <taxon>Pezizomycotina</taxon>
        <taxon>Eurotiomycetes</taxon>
        <taxon>Chaetothyriomycetidae</taxon>
        <taxon>Chaetothyriales</taxon>
        <taxon>Trichomeriaceae</taxon>
        <taxon>Knufia</taxon>
    </lineage>
</organism>
<accession>A0AAN8I3D0</accession>
<evidence type="ECO:0000313" key="6">
    <source>
        <dbReference type="Proteomes" id="UP001316803"/>
    </source>
</evidence>